<dbReference type="AlphaFoldDB" id="A0AAJ0X8V0"/>
<keyword evidence="3" id="KW-1185">Reference proteome</keyword>
<feature type="transmembrane region" description="Helical" evidence="1">
    <location>
        <begin position="12"/>
        <end position="31"/>
    </location>
</feature>
<keyword evidence="1" id="KW-1133">Transmembrane helix</keyword>
<gene>
    <name evidence="2" type="ORF">CKO40_00125</name>
</gene>
<proteinExistence type="predicted"/>
<reference evidence="2" key="2">
    <citation type="journal article" date="2020" name="Microorganisms">
        <title>Osmotic Adaptation and Compatible Solute Biosynthesis of Phototrophic Bacteria as Revealed from Genome Analyses.</title>
        <authorList>
            <person name="Imhoff J.F."/>
            <person name="Rahn T."/>
            <person name="Kunzel S."/>
            <person name="Keller A."/>
            <person name="Neulinger S.C."/>
        </authorList>
    </citation>
    <scope>NUCLEOTIDE SEQUENCE</scope>
    <source>
        <strain evidence="2">DSM 11080</strain>
    </source>
</reference>
<protein>
    <submittedName>
        <fullName evidence="2">Uncharacterized protein</fullName>
    </submittedName>
</protein>
<name>A0AAJ0X8V0_9GAMM</name>
<reference evidence="2" key="1">
    <citation type="submission" date="2017-08" db="EMBL/GenBank/DDBJ databases">
        <authorList>
            <person name="Imhoff J.F."/>
            <person name="Rahn T."/>
            <person name="Kuenzel S."/>
            <person name="Neulinger S.C."/>
        </authorList>
    </citation>
    <scope>NUCLEOTIDE SEQUENCE</scope>
    <source>
        <strain evidence="2">DSM 11080</strain>
    </source>
</reference>
<feature type="transmembrane region" description="Helical" evidence="1">
    <location>
        <begin position="95"/>
        <end position="120"/>
    </location>
</feature>
<organism evidence="2 3">
    <name type="scientific">Halochromatium glycolicum</name>
    <dbReference type="NCBI Taxonomy" id="85075"/>
    <lineage>
        <taxon>Bacteria</taxon>
        <taxon>Pseudomonadati</taxon>
        <taxon>Pseudomonadota</taxon>
        <taxon>Gammaproteobacteria</taxon>
        <taxon>Chromatiales</taxon>
        <taxon>Chromatiaceae</taxon>
        <taxon>Halochromatium</taxon>
    </lineage>
</organism>
<keyword evidence="1" id="KW-0812">Transmembrane</keyword>
<keyword evidence="1" id="KW-0472">Membrane</keyword>
<comment type="caution">
    <text evidence="2">The sequence shown here is derived from an EMBL/GenBank/DDBJ whole genome shotgun (WGS) entry which is preliminary data.</text>
</comment>
<dbReference type="EMBL" id="NRSJ01000001">
    <property type="protein sequence ID" value="MBK1702997.1"/>
    <property type="molecule type" value="Genomic_DNA"/>
</dbReference>
<evidence type="ECO:0000313" key="3">
    <source>
        <dbReference type="Proteomes" id="UP001296776"/>
    </source>
</evidence>
<sequence>MLYLELGWPKTSITIGIGGLTVLASLLPALCRLHGGSPSFNETLRFADSAAAANALLLTARESSDAVSDIATRLIRAQAAAALPEWRHRLRRLPLGPLPVTLLPPALVFLAAALLLAAIADAQSDLGDASLASPEAPAAGPLPASPIAALDAAIARLKADQSRSAKQKDRIRSQNDASADATSAAGAAAISAPAAAAEDLGAPAPAGVAGDPPRARGPLATMTLSPGGGAGAALGTSVPSTKAAPANAIETAPITPIPVDREGRQAANATGGGFSLLASGSFDSARAMTQPTIPRPTAPPRSASALDPARRALVSRYHTLLGAGSR</sequence>
<evidence type="ECO:0000256" key="1">
    <source>
        <dbReference type="SAM" id="Phobius"/>
    </source>
</evidence>
<accession>A0AAJ0X8V0</accession>
<evidence type="ECO:0000313" key="2">
    <source>
        <dbReference type="EMBL" id="MBK1702997.1"/>
    </source>
</evidence>
<dbReference type="Proteomes" id="UP001296776">
    <property type="component" value="Unassembled WGS sequence"/>
</dbReference>